<dbReference type="STRING" id="443610.VE25_18990"/>
<name>A0A0F5FEB6_9HYPH</name>
<organism evidence="2 3">
    <name type="scientific">Devosia geojensis</name>
    <dbReference type="NCBI Taxonomy" id="443610"/>
    <lineage>
        <taxon>Bacteria</taxon>
        <taxon>Pseudomonadati</taxon>
        <taxon>Pseudomonadota</taxon>
        <taxon>Alphaproteobacteria</taxon>
        <taxon>Hyphomicrobiales</taxon>
        <taxon>Devosiaceae</taxon>
        <taxon>Devosia</taxon>
    </lineage>
</organism>
<proteinExistence type="predicted"/>
<feature type="region of interest" description="Disordered" evidence="1">
    <location>
        <begin position="28"/>
        <end position="67"/>
    </location>
</feature>
<dbReference type="Proteomes" id="UP000033632">
    <property type="component" value="Unassembled WGS sequence"/>
</dbReference>
<protein>
    <submittedName>
        <fullName evidence="2">Uncharacterized protein</fullName>
    </submittedName>
</protein>
<feature type="non-terminal residue" evidence="2">
    <location>
        <position position="191"/>
    </location>
</feature>
<gene>
    <name evidence="2" type="ORF">VE25_18990</name>
</gene>
<dbReference type="EMBL" id="JZEX01000173">
    <property type="protein sequence ID" value="KKB07128.1"/>
    <property type="molecule type" value="Genomic_DNA"/>
</dbReference>
<reference evidence="2 3" key="1">
    <citation type="submission" date="2015-03" db="EMBL/GenBank/DDBJ databases">
        <authorList>
            <person name="Hassan Y.I."/>
            <person name="Lepp D."/>
            <person name="Li X.-Z."/>
            <person name="Zhou T."/>
        </authorList>
    </citation>
    <scope>NUCLEOTIDE SEQUENCE [LARGE SCALE GENOMIC DNA]</scope>
    <source>
        <strain evidence="2 3">BD-c194</strain>
    </source>
</reference>
<keyword evidence="3" id="KW-1185">Reference proteome</keyword>
<accession>A0A0F5FEB6</accession>
<comment type="caution">
    <text evidence="2">The sequence shown here is derived from an EMBL/GenBank/DDBJ whole genome shotgun (WGS) entry which is preliminary data.</text>
</comment>
<dbReference type="AlphaFoldDB" id="A0A0F5FEB6"/>
<evidence type="ECO:0000313" key="2">
    <source>
        <dbReference type="EMBL" id="KKB07128.1"/>
    </source>
</evidence>
<evidence type="ECO:0000313" key="3">
    <source>
        <dbReference type="Proteomes" id="UP000033632"/>
    </source>
</evidence>
<evidence type="ECO:0000256" key="1">
    <source>
        <dbReference type="SAM" id="MobiDB-lite"/>
    </source>
</evidence>
<sequence>MSHDDPFTLDLFGDTALFSGLGLGLTAFSDSPADDPDDDDPAPHSPAPAVPATADGQLLRRAPPKGENFHLAGMRGLARSWRERARDNVAAIRLAASIVDEQRPASVDEQAALIRFTGFGASELANGVFRRPGEDGFRKGWEEIGAELESTVDAGDYASLSRCTQYAHFTPEYIIRAIWAGVQREGVAWSR</sequence>
<dbReference type="OrthoDB" id="9814088at2"/>